<sequence>MLRSPICKEDNLVKMASVQSNRGAQRAPVYLVDHQIILCVGAVNVVDPQLVKVYGAIPAHTQHFALPFIEFHGIPVNLVLQPDETYPHNSAIRTFISIGNTQLQ</sequence>
<protein>
    <submittedName>
        <fullName evidence="1">Uncharacterized protein</fullName>
    </submittedName>
</protein>
<name>A0ABQ9DPF6_9PASS</name>
<keyword evidence="2" id="KW-1185">Reference proteome</keyword>
<evidence type="ECO:0000313" key="1">
    <source>
        <dbReference type="EMBL" id="KAJ7425768.1"/>
    </source>
</evidence>
<proteinExistence type="predicted"/>
<reference evidence="1" key="1">
    <citation type="submission" date="2019-10" db="EMBL/GenBank/DDBJ databases">
        <authorList>
            <person name="Soares A.E.R."/>
            <person name="Aleixo A."/>
            <person name="Schneider P."/>
            <person name="Miyaki C.Y."/>
            <person name="Schneider M.P."/>
            <person name="Mello C."/>
            <person name="Vasconcelos A.T.R."/>
        </authorList>
    </citation>
    <scope>NUCLEOTIDE SEQUENCE</scope>
    <source>
        <tissue evidence="1">Muscle</tissue>
    </source>
</reference>
<organism evidence="1 2">
    <name type="scientific">Willisornis vidua</name>
    <name type="common">Xingu scale-backed antbird</name>
    <dbReference type="NCBI Taxonomy" id="1566151"/>
    <lineage>
        <taxon>Eukaryota</taxon>
        <taxon>Metazoa</taxon>
        <taxon>Chordata</taxon>
        <taxon>Craniata</taxon>
        <taxon>Vertebrata</taxon>
        <taxon>Euteleostomi</taxon>
        <taxon>Archelosauria</taxon>
        <taxon>Archosauria</taxon>
        <taxon>Dinosauria</taxon>
        <taxon>Saurischia</taxon>
        <taxon>Theropoda</taxon>
        <taxon>Coelurosauria</taxon>
        <taxon>Aves</taxon>
        <taxon>Neognathae</taxon>
        <taxon>Neoaves</taxon>
        <taxon>Telluraves</taxon>
        <taxon>Australaves</taxon>
        <taxon>Passeriformes</taxon>
        <taxon>Thamnophilidae</taxon>
        <taxon>Willisornis</taxon>
    </lineage>
</organism>
<dbReference type="Proteomes" id="UP001145742">
    <property type="component" value="Unassembled WGS sequence"/>
</dbReference>
<gene>
    <name evidence="1" type="ORF">WISP_21856</name>
</gene>
<accession>A0ABQ9DPF6</accession>
<comment type="caution">
    <text evidence="1">The sequence shown here is derived from an EMBL/GenBank/DDBJ whole genome shotgun (WGS) entry which is preliminary data.</text>
</comment>
<dbReference type="EMBL" id="WHWB01032393">
    <property type="protein sequence ID" value="KAJ7425768.1"/>
    <property type="molecule type" value="Genomic_DNA"/>
</dbReference>
<evidence type="ECO:0000313" key="2">
    <source>
        <dbReference type="Proteomes" id="UP001145742"/>
    </source>
</evidence>